<feature type="compositionally biased region" description="Basic and acidic residues" evidence="1">
    <location>
        <begin position="242"/>
        <end position="273"/>
    </location>
</feature>
<evidence type="ECO:0000256" key="1">
    <source>
        <dbReference type="SAM" id="MobiDB-lite"/>
    </source>
</evidence>
<feature type="compositionally biased region" description="Polar residues" evidence="1">
    <location>
        <begin position="228"/>
        <end position="241"/>
    </location>
</feature>
<dbReference type="KEGG" id="muo:115468000"/>
<feature type="compositionally biased region" description="Low complexity" evidence="1">
    <location>
        <begin position="31"/>
        <end position="44"/>
    </location>
</feature>
<dbReference type="RefSeq" id="XP_030055371.1">
    <property type="nucleotide sequence ID" value="XM_030199511.1"/>
</dbReference>
<proteinExistence type="predicted"/>
<dbReference type="GO" id="GO:0005737">
    <property type="term" value="C:cytoplasm"/>
    <property type="evidence" value="ECO:0007669"/>
    <property type="project" value="TreeGrafter"/>
</dbReference>
<dbReference type="OrthoDB" id="6286739at2759"/>
<dbReference type="GO" id="GO:0006915">
    <property type="term" value="P:apoptotic process"/>
    <property type="evidence" value="ECO:0007669"/>
    <property type="project" value="InterPro"/>
</dbReference>
<keyword evidence="2" id="KW-1185">Reference proteome</keyword>
<evidence type="ECO:0000313" key="3">
    <source>
        <dbReference type="RefSeq" id="XP_030055371.1"/>
    </source>
</evidence>
<evidence type="ECO:0000313" key="2">
    <source>
        <dbReference type="Proteomes" id="UP000515156"/>
    </source>
</evidence>
<feature type="region of interest" description="Disordered" evidence="1">
    <location>
        <begin position="24"/>
        <end position="279"/>
    </location>
</feature>
<feature type="compositionally biased region" description="Polar residues" evidence="1">
    <location>
        <begin position="99"/>
        <end position="111"/>
    </location>
</feature>
<dbReference type="PANTHER" id="PTHR15093:SF1">
    <property type="entry name" value="PRKC APOPTOSIS WT1 REGULATOR PROTEIN"/>
    <property type="match status" value="1"/>
</dbReference>
<protein>
    <submittedName>
        <fullName evidence="3">LOW QUALITY PROTEIN: PRKC apoptosis WT1 regulator protein-like</fullName>
    </submittedName>
</protein>
<gene>
    <name evidence="3" type="primary">LOC115468000</name>
</gene>
<sequence length="326" mass="36301">MSSKDSKTSSGDQVPFLEEWKAKRERMRLKSSSSSSSLSGSVVSETQAKDAQLPKSREAHQKSTTQRPAGDSRIAGPAQEQDRVLGGRKAPDSPRKTLFSGQTEGESTGTLSPKAKEKKGSGQRKNKTQIEKRKLREKRRSTGVVNFPLESFDDIEGLPPIEPSSNIWKKDSQEQAHTTKVTSTWRADAQEQAHKVGTGGISRRTEEQDLKNGLQNSEIGGSDHTLVSRKQSGNQLQSPLNQEKEVRSSDKAPQERKLDQLQKAVNGEKEKQQRLTQQLQEQEDVIHKLQLDIGCMKQGLNDAKDKNQRLREENQTLLKVVGQLTS</sequence>
<dbReference type="GO" id="GO:0043065">
    <property type="term" value="P:positive regulation of apoptotic process"/>
    <property type="evidence" value="ECO:0007669"/>
    <property type="project" value="TreeGrafter"/>
</dbReference>
<name>A0A6P7XQI9_9AMPH</name>
<feature type="compositionally biased region" description="Polar residues" evidence="1">
    <location>
        <begin position="175"/>
        <end position="185"/>
    </location>
</feature>
<organism evidence="2 3">
    <name type="scientific">Microcaecilia unicolor</name>
    <dbReference type="NCBI Taxonomy" id="1415580"/>
    <lineage>
        <taxon>Eukaryota</taxon>
        <taxon>Metazoa</taxon>
        <taxon>Chordata</taxon>
        <taxon>Craniata</taxon>
        <taxon>Vertebrata</taxon>
        <taxon>Euteleostomi</taxon>
        <taxon>Amphibia</taxon>
        <taxon>Gymnophiona</taxon>
        <taxon>Siphonopidae</taxon>
        <taxon>Microcaecilia</taxon>
    </lineage>
</organism>
<feature type="compositionally biased region" description="Basic and acidic residues" evidence="1">
    <location>
        <begin position="80"/>
        <end position="95"/>
    </location>
</feature>
<accession>A0A6P7XQI9</accession>
<dbReference type="GeneID" id="115468000"/>
<dbReference type="AlphaFoldDB" id="A0A6P7XQI9"/>
<dbReference type="InParanoid" id="A0A6P7XQI9"/>
<dbReference type="PANTHER" id="PTHR15093">
    <property type="entry name" value="PROSTATE APOPTOSIS RESPONSE PROTEIN PAR-4"/>
    <property type="match status" value="1"/>
</dbReference>
<dbReference type="InterPro" id="IPR026117">
    <property type="entry name" value="Par-4"/>
</dbReference>
<reference evidence="3" key="1">
    <citation type="submission" date="2025-08" db="UniProtKB">
        <authorList>
            <consortium name="RefSeq"/>
        </authorList>
    </citation>
    <scope>IDENTIFICATION</scope>
</reference>
<dbReference type="Proteomes" id="UP000515156">
    <property type="component" value="Chromosome 4"/>
</dbReference>